<dbReference type="RefSeq" id="WP_068498300.1">
    <property type="nucleotide sequence ID" value="NZ_LWQU01000104.1"/>
</dbReference>
<reference evidence="8 9" key="1">
    <citation type="submission" date="2016-04" db="EMBL/GenBank/DDBJ databases">
        <title>Draft genome sequence of freshwater magnetotactic bacteria Magnetospirillum marisnigri SP-1 and Magnetospirillum moscoviense BB-1.</title>
        <authorList>
            <person name="Koziaeva V."/>
            <person name="Dziuba M.V."/>
            <person name="Ivanov T.M."/>
            <person name="Kuznetsov B."/>
            <person name="Grouzdev D.S."/>
        </authorList>
    </citation>
    <scope>NUCLEOTIDE SEQUENCE [LARGE SCALE GENOMIC DNA]</scope>
    <source>
        <strain evidence="8 9">BB-1</strain>
    </source>
</reference>
<evidence type="ECO:0000256" key="2">
    <source>
        <dbReference type="ARBA" id="ARBA00007261"/>
    </source>
</evidence>
<dbReference type="PANTHER" id="PTHR11851:SF49">
    <property type="entry name" value="MITOCHONDRIAL-PROCESSING PEPTIDASE SUBUNIT ALPHA"/>
    <property type="match status" value="1"/>
</dbReference>
<evidence type="ECO:0000313" key="8">
    <source>
        <dbReference type="EMBL" id="OAN55151.1"/>
    </source>
</evidence>
<dbReference type="InterPro" id="IPR011249">
    <property type="entry name" value="Metalloenz_LuxS/M16"/>
</dbReference>
<keyword evidence="3" id="KW-0378">Hydrolase</keyword>
<keyword evidence="8" id="KW-0645">Protease</keyword>
<name>A0A178MWQ5_9PROT</name>
<dbReference type="PANTHER" id="PTHR11851">
    <property type="entry name" value="METALLOPROTEASE"/>
    <property type="match status" value="1"/>
</dbReference>
<feature type="domain" description="Peptidase M16 N-terminal" evidence="6">
    <location>
        <begin position="39"/>
        <end position="184"/>
    </location>
</feature>
<keyword evidence="3" id="KW-0482">Metalloprotease</keyword>
<feature type="chain" id="PRO_5008092309" evidence="5">
    <location>
        <begin position="24"/>
        <end position="449"/>
    </location>
</feature>
<feature type="domain" description="Peptidase M16 C-terminal" evidence="7">
    <location>
        <begin position="193"/>
        <end position="376"/>
    </location>
</feature>
<organism evidence="8 9">
    <name type="scientific">Magnetospirillum moscoviense</name>
    <dbReference type="NCBI Taxonomy" id="1437059"/>
    <lineage>
        <taxon>Bacteria</taxon>
        <taxon>Pseudomonadati</taxon>
        <taxon>Pseudomonadota</taxon>
        <taxon>Alphaproteobacteria</taxon>
        <taxon>Rhodospirillales</taxon>
        <taxon>Rhodospirillaceae</taxon>
        <taxon>Magnetospirillum</taxon>
    </lineage>
</organism>
<evidence type="ECO:0000259" key="7">
    <source>
        <dbReference type="Pfam" id="PF05193"/>
    </source>
</evidence>
<dbReference type="GO" id="GO:0046872">
    <property type="term" value="F:metal ion binding"/>
    <property type="evidence" value="ECO:0007669"/>
    <property type="project" value="InterPro"/>
</dbReference>
<keyword evidence="5" id="KW-0732">Signal</keyword>
<evidence type="ECO:0000313" key="9">
    <source>
        <dbReference type="Proteomes" id="UP000078543"/>
    </source>
</evidence>
<dbReference type="InterPro" id="IPR050361">
    <property type="entry name" value="MPP/UQCRC_Complex"/>
</dbReference>
<dbReference type="Pfam" id="PF05193">
    <property type="entry name" value="Peptidase_M16_C"/>
    <property type="match status" value="1"/>
</dbReference>
<dbReference type="STRING" id="1437059.A6A05_00905"/>
<gene>
    <name evidence="8" type="ORF">A6A05_00905</name>
</gene>
<dbReference type="EMBL" id="LWQU01000104">
    <property type="protein sequence ID" value="OAN55151.1"/>
    <property type="molecule type" value="Genomic_DNA"/>
</dbReference>
<dbReference type="InterPro" id="IPR011765">
    <property type="entry name" value="Pept_M16_N"/>
</dbReference>
<dbReference type="OrthoDB" id="9811314at2"/>
<dbReference type="Pfam" id="PF00675">
    <property type="entry name" value="Peptidase_M16"/>
    <property type="match status" value="1"/>
</dbReference>
<dbReference type="GO" id="GO:0006508">
    <property type="term" value="P:proteolysis"/>
    <property type="evidence" value="ECO:0007669"/>
    <property type="project" value="UniProtKB-KW"/>
</dbReference>
<dbReference type="InterPro" id="IPR007863">
    <property type="entry name" value="Peptidase_M16_C"/>
</dbReference>
<dbReference type="AlphaFoldDB" id="A0A178MWQ5"/>
<dbReference type="SUPFAM" id="SSF63411">
    <property type="entry name" value="LuxS/MPP-like metallohydrolase"/>
    <property type="match status" value="2"/>
</dbReference>
<protein>
    <submittedName>
        <fullName evidence="8">Zinc protease</fullName>
    </submittedName>
</protein>
<keyword evidence="9" id="KW-1185">Reference proteome</keyword>
<comment type="cofactor">
    <cofactor evidence="1">
        <name>Zn(2+)</name>
        <dbReference type="ChEBI" id="CHEBI:29105"/>
    </cofactor>
</comment>
<evidence type="ECO:0000259" key="6">
    <source>
        <dbReference type="Pfam" id="PF00675"/>
    </source>
</evidence>
<evidence type="ECO:0000256" key="1">
    <source>
        <dbReference type="ARBA" id="ARBA00001947"/>
    </source>
</evidence>
<comment type="similarity">
    <text evidence="2 4">Belongs to the peptidase M16 family.</text>
</comment>
<evidence type="ECO:0000256" key="4">
    <source>
        <dbReference type="RuleBase" id="RU004447"/>
    </source>
</evidence>
<comment type="caution">
    <text evidence="8">The sequence shown here is derived from an EMBL/GenBank/DDBJ whole genome shotgun (WGS) entry which is preliminary data.</text>
</comment>
<evidence type="ECO:0000256" key="5">
    <source>
        <dbReference type="SAM" id="SignalP"/>
    </source>
</evidence>
<accession>A0A178MWQ5</accession>
<proteinExistence type="inferred from homology"/>
<evidence type="ECO:0000256" key="3">
    <source>
        <dbReference type="ARBA" id="ARBA00023049"/>
    </source>
</evidence>
<dbReference type="GO" id="GO:0004222">
    <property type="term" value="F:metalloendopeptidase activity"/>
    <property type="evidence" value="ECO:0007669"/>
    <property type="project" value="InterPro"/>
</dbReference>
<dbReference type="Gene3D" id="3.30.830.10">
    <property type="entry name" value="Metalloenzyme, LuxS/M16 peptidase-like"/>
    <property type="match status" value="2"/>
</dbReference>
<dbReference type="InterPro" id="IPR001431">
    <property type="entry name" value="Pept_M16_Zn_BS"/>
</dbReference>
<sequence length="449" mass="48905">MRFLAIARAAALLTALVPVAATAAIFDPTTYQLANGMQVVVVENHRAPIVSHMVWYKVGAADEPTGKSGIAHFLEHLMFKGTPNIAPGEFSKIVARNGGRDNAFTSSDYTAYFQNIAADRLEMVMRMEADRMHNLTLDDAHVRSELKVVQEERSSRTDNNPSALLHERMEAALYLTHPYRRPVIGWPAELAGLTREDALAFYRRWYAPNNAILIVAGDVVPEQVKALADKYYAPLKPETLEPRIRAAEPPQAGARRIELKDARVRQPSWMRQHVAPSYAGATDKTQPYALQILAEILGGGATSRLYKSLVVEQGLAASAGAWYEAEALDWASFGISASPRPGISMDKLEAALLAEIARVAKDGVTAPEVTRAQARLKAGVTFARDSLHTAARVLGEALTTGQSVADVEAWPERIAAVTPEQVSAAARAVLDERASVTGLLLPAQQETRR</sequence>
<dbReference type="Proteomes" id="UP000078543">
    <property type="component" value="Unassembled WGS sequence"/>
</dbReference>
<dbReference type="PROSITE" id="PS00143">
    <property type="entry name" value="INSULINASE"/>
    <property type="match status" value="1"/>
</dbReference>
<feature type="signal peptide" evidence="5">
    <location>
        <begin position="1"/>
        <end position="23"/>
    </location>
</feature>